<evidence type="ECO:0000313" key="1">
    <source>
        <dbReference type="EMBL" id="GAH49482.1"/>
    </source>
</evidence>
<organism evidence="1">
    <name type="scientific">marine sediment metagenome</name>
    <dbReference type="NCBI Taxonomy" id="412755"/>
    <lineage>
        <taxon>unclassified sequences</taxon>
        <taxon>metagenomes</taxon>
        <taxon>ecological metagenomes</taxon>
    </lineage>
</organism>
<sequence length="84" mass="8761">IDTAVKIPVVPDFPMEIPELPAPPELPEFPAAPGGAGLRRYVSGVDVTPVGASARVPVNARITREVIPSPAVGVIPEVISRRGM</sequence>
<accession>X1FWX5</accession>
<feature type="non-terminal residue" evidence="1">
    <location>
        <position position="1"/>
    </location>
</feature>
<proteinExistence type="predicted"/>
<dbReference type="AlphaFoldDB" id="X1FWX5"/>
<comment type="caution">
    <text evidence="1">The sequence shown here is derived from an EMBL/GenBank/DDBJ whole genome shotgun (WGS) entry which is preliminary data.</text>
</comment>
<name>X1FWX5_9ZZZZ</name>
<reference evidence="1" key="1">
    <citation type="journal article" date="2014" name="Front. Microbiol.">
        <title>High frequency of phylogenetically diverse reductive dehalogenase-homologous genes in deep subseafloor sedimentary metagenomes.</title>
        <authorList>
            <person name="Kawai M."/>
            <person name="Futagami T."/>
            <person name="Toyoda A."/>
            <person name="Takaki Y."/>
            <person name="Nishi S."/>
            <person name="Hori S."/>
            <person name="Arai W."/>
            <person name="Tsubouchi T."/>
            <person name="Morono Y."/>
            <person name="Uchiyama I."/>
            <person name="Ito T."/>
            <person name="Fujiyama A."/>
            <person name="Inagaki F."/>
            <person name="Takami H."/>
        </authorList>
    </citation>
    <scope>NUCLEOTIDE SEQUENCE</scope>
    <source>
        <strain evidence="1">Expedition CK06-06</strain>
    </source>
</reference>
<dbReference type="EMBL" id="BARU01017842">
    <property type="protein sequence ID" value="GAH49482.1"/>
    <property type="molecule type" value="Genomic_DNA"/>
</dbReference>
<protein>
    <submittedName>
        <fullName evidence="1">Uncharacterized protein</fullName>
    </submittedName>
</protein>
<gene>
    <name evidence="1" type="ORF">S03H2_29545</name>
</gene>